<dbReference type="Gene3D" id="1.20.58.320">
    <property type="entry name" value="TPR-like"/>
    <property type="match status" value="1"/>
</dbReference>
<proteinExistence type="predicted"/>
<evidence type="ECO:0000313" key="1">
    <source>
        <dbReference type="EMBL" id="EAZ88645.1"/>
    </source>
</evidence>
<dbReference type="EMBL" id="AAXW01000073">
    <property type="protein sequence ID" value="EAZ88645.1"/>
    <property type="molecule type" value="Genomic_DNA"/>
</dbReference>
<evidence type="ECO:0000313" key="2">
    <source>
        <dbReference type="Proteomes" id="UP000003781"/>
    </source>
</evidence>
<sequence length="194" mass="22997">MVDNNNVKKILAFWFGKPEDKDYGKPRKFWFMKDDLIDQQIRSQFLSIYEQAVTEKLDEWKNTPFSCLALILVLDQLPRNMFRNSPQSFATDNHGLKIAQYAVSQHFDRQLLPVQRWFIYLPYEHSENLIHQQQAITLFSTLQDDPDSQSAIKFATRHYQIIKRFGRFPHRNKILGRISTPEEIDFLKKPGSSF</sequence>
<name>A3IY17_9CHRO</name>
<protein>
    <recommendedName>
        <fullName evidence="3">DUF924 domain-containing protein</fullName>
    </recommendedName>
</protein>
<dbReference type="OrthoDB" id="7593450at2"/>
<dbReference type="RefSeq" id="WP_008278279.1">
    <property type="nucleotide sequence ID" value="NZ_AAXW01000073.1"/>
</dbReference>
<dbReference type="Pfam" id="PF06041">
    <property type="entry name" value="DUF924"/>
    <property type="match status" value="1"/>
</dbReference>
<dbReference type="InterPro" id="IPR011990">
    <property type="entry name" value="TPR-like_helical_dom_sf"/>
</dbReference>
<dbReference type="Proteomes" id="UP000003781">
    <property type="component" value="Unassembled WGS sequence"/>
</dbReference>
<evidence type="ECO:0008006" key="3">
    <source>
        <dbReference type="Google" id="ProtNLM"/>
    </source>
</evidence>
<accession>A3IY17</accession>
<dbReference type="AlphaFoldDB" id="A3IY17"/>
<organism evidence="1 2">
    <name type="scientific">Crocosphaera chwakensis CCY0110</name>
    <dbReference type="NCBI Taxonomy" id="391612"/>
    <lineage>
        <taxon>Bacteria</taxon>
        <taxon>Bacillati</taxon>
        <taxon>Cyanobacteriota</taxon>
        <taxon>Cyanophyceae</taxon>
        <taxon>Oscillatoriophycideae</taxon>
        <taxon>Chroococcales</taxon>
        <taxon>Aphanothecaceae</taxon>
        <taxon>Crocosphaera</taxon>
        <taxon>Crocosphaera chwakensis</taxon>
    </lineage>
</organism>
<reference evidence="1 2" key="1">
    <citation type="submission" date="2007-03" db="EMBL/GenBank/DDBJ databases">
        <authorList>
            <person name="Stal L."/>
            <person name="Ferriera S."/>
            <person name="Johnson J."/>
            <person name="Kravitz S."/>
            <person name="Beeson K."/>
            <person name="Sutton G."/>
            <person name="Rogers Y.-H."/>
            <person name="Friedman R."/>
            <person name="Frazier M."/>
            <person name="Venter J.C."/>
        </authorList>
    </citation>
    <scope>NUCLEOTIDE SEQUENCE [LARGE SCALE GENOMIC DNA]</scope>
    <source>
        <strain evidence="1 2">CCY0110</strain>
    </source>
</reference>
<comment type="caution">
    <text evidence="1">The sequence shown here is derived from an EMBL/GenBank/DDBJ whole genome shotgun (WGS) entry which is preliminary data.</text>
</comment>
<gene>
    <name evidence="1" type="ORF">CY0110_12532</name>
</gene>
<keyword evidence="2" id="KW-1185">Reference proteome</keyword>
<dbReference type="Gene3D" id="1.25.40.10">
    <property type="entry name" value="Tetratricopeptide repeat domain"/>
    <property type="match status" value="1"/>
</dbReference>
<dbReference type="eggNOG" id="COG3803">
    <property type="taxonomic scope" value="Bacteria"/>
</dbReference>
<dbReference type="InterPro" id="IPR010323">
    <property type="entry name" value="DUF924"/>
</dbReference>
<dbReference type="SUPFAM" id="SSF48452">
    <property type="entry name" value="TPR-like"/>
    <property type="match status" value="1"/>
</dbReference>